<organism evidence="1 2">
    <name type="scientific">Streptomyces cirratus</name>
    <dbReference type="NCBI Taxonomy" id="68187"/>
    <lineage>
        <taxon>Bacteria</taxon>
        <taxon>Bacillati</taxon>
        <taxon>Actinomycetota</taxon>
        <taxon>Actinomycetes</taxon>
        <taxon>Kitasatosporales</taxon>
        <taxon>Streptomycetaceae</taxon>
        <taxon>Streptomyces</taxon>
    </lineage>
</organism>
<accession>A0ABQ3EZH7</accession>
<proteinExistence type="predicted"/>
<sequence length="123" mass="13616">MSFWGSHFYRTHMPTQFNMCNGTCEAGSRERRRYGAPDAHLPGIKKIALDPAESSAIERRNLLGQVPSFEALWVSSDWGIRFMPSPGRQPGAVPREMGWCCEPQASLRCCGIPASSARTSASR</sequence>
<protein>
    <submittedName>
        <fullName evidence="1">Uncharacterized protein</fullName>
    </submittedName>
</protein>
<evidence type="ECO:0000313" key="2">
    <source>
        <dbReference type="Proteomes" id="UP000642673"/>
    </source>
</evidence>
<comment type="caution">
    <text evidence="1">The sequence shown here is derived from an EMBL/GenBank/DDBJ whole genome shotgun (WGS) entry which is preliminary data.</text>
</comment>
<evidence type="ECO:0000313" key="1">
    <source>
        <dbReference type="EMBL" id="GHB64889.1"/>
    </source>
</evidence>
<dbReference type="Proteomes" id="UP000642673">
    <property type="component" value="Unassembled WGS sequence"/>
</dbReference>
<dbReference type="EMBL" id="BMVP01000007">
    <property type="protein sequence ID" value="GHB64889.1"/>
    <property type="molecule type" value="Genomic_DNA"/>
</dbReference>
<gene>
    <name evidence="1" type="ORF">GCM10010347_38490</name>
</gene>
<name>A0ABQ3EZH7_9ACTN</name>
<reference evidence="2" key="1">
    <citation type="journal article" date="2019" name="Int. J. Syst. Evol. Microbiol.">
        <title>The Global Catalogue of Microorganisms (GCM) 10K type strain sequencing project: providing services to taxonomists for standard genome sequencing and annotation.</title>
        <authorList>
            <consortium name="The Broad Institute Genomics Platform"/>
            <consortium name="The Broad Institute Genome Sequencing Center for Infectious Disease"/>
            <person name="Wu L."/>
            <person name="Ma J."/>
        </authorList>
    </citation>
    <scope>NUCLEOTIDE SEQUENCE [LARGE SCALE GENOMIC DNA]</scope>
    <source>
        <strain evidence="2">JCM 4738</strain>
    </source>
</reference>
<keyword evidence="2" id="KW-1185">Reference proteome</keyword>